<sequence>MRSVVQGTCAMFHLPYSATFVFVFIVLLLDFLALTTYAQLQNYQTPDRPVHSYFPASDNPKSNPLAIFQNNIQHPHSANNQPSISANDINLLDQKSKIQKKNEAGDEISLANRITTISVLKRKNDSSKFIPYSKADGSLYLSRIMKFLPTGIDRRKRLPNLRHSTLRSPEWIDGKRFSTGSHRKFISQEDYDRRVGKHEIPKSANLFNSNKIARLQYYGNNPLYRSHKKLKPDNLKSNNLTESLFSRPVDQLKSSTNATRSLTQSTRTNSTKGNSRDDPFHFYPSKAKKFSSPEDSFPATNNVNNTLNTLNKSSNLLHDDRKNAKYLQNSVRPAKVLGFISRYNNAFHDAASLEKSSNHDKGVSFYFQNFNLLDLKRLMFSVSSTFKIFFDES</sequence>
<dbReference type="Proteomes" id="UP000274756">
    <property type="component" value="Unassembled WGS sequence"/>
</dbReference>
<feature type="region of interest" description="Disordered" evidence="1">
    <location>
        <begin position="247"/>
        <end position="280"/>
    </location>
</feature>
<evidence type="ECO:0000313" key="5">
    <source>
        <dbReference type="Proteomes" id="UP000274756"/>
    </source>
</evidence>
<dbReference type="EMBL" id="UYYG01001156">
    <property type="protein sequence ID" value="VDN56519.1"/>
    <property type="molecule type" value="Genomic_DNA"/>
</dbReference>
<protein>
    <submittedName>
        <fullName evidence="3 6">Uncharacterized protein</fullName>
    </submittedName>
</protein>
<evidence type="ECO:0000256" key="1">
    <source>
        <dbReference type="SAM" id="MobiDB-lite"/>
    </source>
</evidence>
<dbReference type="Proteomes" id="UP000038040">
    <property type="component" value="Unplaced"/>
</dbReference>
<keyword evidence="2" id="KW-1133">Transmembrane helix</keyword>
<reference evidence="3 5" key="2">
    <citation type="submission" date="2018-11" db="EMBL/GenBank/DDBJ databases">
        <authorList>
            <consortium name="Pathogen Informatics"/>
        </authorList>
    </citation>
    <scope>NUCLEOTIDE SEQUENCE [LARGE SCALE GENOMIC DNA]</scope>
</reference>
<keyword evidence="2" id="KW-0812">Transmembrane</keyword>
<feature type="transmembrane region" description="Helical" evidence="2">
    <location>
        <begin position="12"/>
        <end position="34"/>
    </location>
</feature>
<evidence type="ECO:0000313" key="4">
    <source>
        <dbReference type="Proteomes" id="UP000038040"/>
    </source>
</evidence>
<dbReference type="AlphaFoldDB" id="A0A0N4U5K2"/>
<organism evidence="4 6">
    <name type="scientific">Dracunculus medinensis</name>
    <name type="common">Guinea worm</name>
    <dbReference type="NCBI Taxonomy" id="318479"/>
    <lineage>
        <taxon>Eukaryota</taxon>
        <taxon>Metazoa</taxon>
        <taxon>Ecdysozoa</taxon>
        <taxon>Nematoda</taxon>
        <taxon>Chromadorea</taxon>
        <taxon>Rhabditida</taxon>
        <taxon>Spirurina</taxon>
        <taxon>Dracunculoidea</taxon>
        <taxon>Dracunculidae</taxon>
        <taxon>Dracunculus</taxon>
    </lineage>
</organism>
<reference evidence="6" key="1">
    <citation type="submission" date="2017-02" db="UniProtKB">
        <authorList>
            <consortium name="WormBaseParasite"/>
        </authorList>
    </citation>
    <scope>IDENTIFICATION</scope>
</reference>
<keyword evidence="5" id="KW-1185">Reference proteome</keyword>
<keyword evidence="2" id="KW-0472">Membrane</keyword>
<gene>
    <name evidence="3" type="ORF">DME_LOCUS6492</name>
</gene>
<proteinExistence type="predicted"/>
<evidence type="ECO:0000313" key="3">
    <source>
        <dbReference type="EMBL" id="VDN56519.1"/>
    </source>
</evidence>
<name>A0A0N4U5K2_DRAME</name>
<dbReference type="WBParaSite" id="DME_0000213201-mRNA-1">
    <property type="protein sequence ID" value="DME_0000213201-mRNA-1"/>
    <property type="gene ID" value="DME_0000213201"/>
</dbReference>
<evidence type="ECO:0000313" key="6">
    <source>
        <dbReference type="WBParaSite" id="DME_0000213201-mRNA-1"/>
    </source>
</evidence>
<accession>A0A0N4U5K2</accession>
<evidence type="ECO:0000256" key="2">
    <source>
        <dbReference type="SAM" id="Phobius"/>
    </source>
</evidence>
<feature type="compositionally biased region" description="Polar residues" evidence="1">
    <location>
        <begin position="252"/>
        <end position="273"/>
    </location>
</feature>